<dbReference type="InterPro" id="IPR036085">
    <property type="entry name" value="PAZ_dom_sf"/>
</dbReference>
<accession>A0AAE1IU49</accession>
<dbReference type="SUPFAM" id="SSF101690">
    <property type="entry name" value="PAZ domain"/>
    <property type="match status" value="1"/>
</dbReference>
<dbReference type="SMART" id="SM01163">
    <property type="entry name" value="DUF1785"/>
    <property type="match status" value="1"/>
</dbReference>
<proteinExistence type="inferred from homology"/>
<evidence type="ECO:0000259" key="7">
    <source>
        <dbReference type="PROSITE" id="PS50822"/>
    </source>
</evidence>
<dbReference type="EMBL" id="JAWXYG010000013">
    <property type="protein sequence ID" value="KAK4255929.1"/>
    <property type="molecule type" value="Genomic_DNA"/>
</dbReference>
<dbReference type="Gene3D" id="3.30.420.10">
    <property type="entry name" value="Ribonuclease H-like superfamily/Ribonuclease H"/>
    <property type="match status" value="1"/>
</dbReference>
<dbReference type="AlphaFoldDB" id="A0AAE1IU49"/>
<evidence type="ECO:0000313" key="8">
    <source>
        <dbReference type="EMBL" id="KAK4255929.1"/>
    </source>
</evidence>
<dbReference type="Gene3D" id="3.40.50.2300">
    <property type="match status" value="1"/>
</dbReference>
<keyword evidence="3" id="KW-0943">RNA-mediated gene silencing</keyword>
<dbReference type="Pfam" id="PF02171">
    <property type="entry name" value="Piwi"/>
    <property type="match status" value="1"/>
</dbReference>
<feature type="region of interest" description="Disordered" evidence="5">
    <location>
        <begin position="1"/>
        <end position="110"/>
    </location>
</feature>
<dbReference type="InterPro" id="IPR045246">
    <property type="entry name" value="Piwi_ago-like"/>
</dbReference>
<dbReference type="Proteomes" id="UP001293593">
    <property type="component" value="Unassembled WGS sequence"/>
</dbReference>
<dbReference type="SMART" id="SM00950">
    <property type="entry name" value="Piwi"/>
    <property type="match status" value="1"/>
</dbReference>
<keyword evidence="4" id="KW-0687">Ribonucleoprotein</keyword>
<dbReference type="InterPro" id="IPR014811">
    <property type="entry name" value="ArgoL1"/>
</dbReference>
<sequence>MRRGGYRYGAGGYRGEPSGRNDGRSGGGPPRRGGGRGYHHPPQPHNDPSWGEDTRRGRSRDGAGPVRVASESVHSRDSPPHPVPKRRQISQPLPNICHNPETKDKLLPVHRPDRGGTLAARTCKLRVNHFPLTFRPDTILMHYNVDVKLTSPIRHGGSQKISKSDLSTIRETLFSSDTRLPLEKTVYDGEKNIISAVPLPEETFTVTISAGEDERSYSYMVTLTLVNKLEYRKLRQYLNRELMSVPRDILQGMDIVLKENPAKRTISLGHGFYPSYRPMFHQDFRNGVIALGGFHHSLKPTSQGLSLCLDYSVVSFRKPISVLDFLFERIDGFRLEEFGHFRHRVKTELIGLKVNVTHRRTKQKFTIVRLSNHNTRDITFTFVDREGGCDPYEVNIVDYFWDKYQKNIVHKDIPCLEFGRGVNVPMEFCILVEGQRYPKENLNKNASMALKNMSLPPPKVRQSAIQAMVESSDGPCGGGIIQNFGIQVNTTMTSVLGRIIEPPRLKVGGRHGEIMTVTLDPQKCHWNLVGKSVMKGKPIEHWGIIDFTSSESDFRFKLRCKEFIYKLKDKFRSLGIYMNDPLGVERSSMHQLSSHGSLSALLKKVNDWDRVQFILCVMSQKHVGYKTLKWIAETKVGVVTQCCLAGTVNTGKDQNFTNLALKINAKLGGSNVELENNRLPYFASDRHVMFIGADVNHPAAQDVNSLSIAAVVGTVNWPAANRYAARVGPQSHRKEQIMNFGTICLELVDCYRRLNKVKPEKIVIFRDGVSEGQFDMVLNEELRDVKSVFQKQNYFPTITLIVAQKRHQTRLFHEQASAGNVSPGTVVDTKVVHPFEFDFYLCSHYGSLGTSKPTHYHVLWDEHRFTSDELQKLIYDMCFTFVRCTKPVSLVPPVYYADLVAYRGRLYYEAKTELDPSSANEHKYFKLHEHLEDMMFFV</sequence>
<feature type="compositionally biased region" description="Gly residues" evidence="5">
    <location>
        <begin position="1"/>
        <end position="14"/>
    </location>
</feature>
<reference evidence="8" key="1">
    <citation type="submission" date="2023-10" db="EMBL/GenBank/DDBJ databases">
        <title>Chromosome-level genome of the transformable northern wattle, Acacia crassicarpa.</title>
        <authorList>
            <person name="Massaro I."/>
            <person name="Sinha N.R."/>
            <person name="Poethig S."/>
            <person name="Leichty A.R."/>
        </authorList>
    </citation>
    <scope>NUCLEOTIDE SEQUENCE</scope>
    <source>
        <strain evidence="8">Acra3RX</strain>
        <tissue evidence="8">Leaf</tissue>
    </source>
</reference>
<evidence type="ECO:0000256" key="4">
    <source>
        <dbReference type="ARBA" id="ARBA00023274"/>
    </source>
</evidence>
<evidence type="ECO:0000256" key="2">
    <source>
        <dbReference type="ARBA" id="ARBA00022491"/>
    </source>
</evidence>
<feature type="domain" description="PAZ" evidence="6">
    <location>
        <begin position="321"/>
        <end position="433"/>
    </location>
</feature>
<evidence type="ECO:0000259" key="6">
    <source>
        <dbReference type="PROSITE" id="PS50821"/>
    </source>
</evidence>
<keyword evidence="9" id="KW-1185">Reference proteome</keyword>
<dbReference type="InterPro" id="IPR032474">
    <property type="entry name" value="Argonaute_N"/>
</dbReference>
<gene>
    <name evidence="8" type="ORF">QN277_008856</name>
</gene>
<dbReference type="GO" id="GO:0003723">
    <property type="term" value="F:RNA binding"/>
    <property type="evidence" value="ECO:0007669"/>
    <property type="project" value="InterPro"/>
</dbReference>
<dbReference type="Pfam" id="PF02170">
    <property type="entry name" value="PAZ"/>
    <property type="match status" value="1"/>
</dbReference>
<feature type="domain" description="Piwi" evidence="7">
    <location>
        <begin position="613"/>
        <end position="909"/>
    </location>
</feature>
<dbReference type="InterPro" id="IPR003100">
    <property type="entry name" value="PAZ_dom"/>
</dbReference>
<evidence type="ECO:0000256" key="5">
    <source>
        <dbReference type="SAM" id="MobiDB-lite"/>
    </source>
</evidence>
<dbReference type="GO" id="GO:0031047">
    <property type="term" value="P:regulatory ncRNA-mediated gene silencing"/>
    <property type="evidence" value="ECO:0007669"/>
    <property type="project" value="UniProtKB-KW"/>
</dbReference>
<name>A0AAE1IU49_9FABA</name>
<evidence type="ECO:0000256" key="1">
    <source>
        <dbReference type="ARBA" id="ARBA00008201"/>
    </source>
</evidence>
<dbReference type="CDD" id="cd02846">
    <property type="entry name" value="PAZ_argonaute_like"/>
    <property type="match status" value="1"/>
</dbReference>
<dbReference type="PANTHER" id="PTHR22891">
    <property type="entry name" value="EUKARYOTIC TRANSLATION INITIATION FACTOR 2C"/>
    <property type="match status" value="1"/>
</dbReference>
<dbReference type="InterPro" id="IPR012337">
    <property type="entry name" value="RNaseH-like_sf"/>
</dbReference>
<dbReference type="SUPFAM" id="SSF53098">
    <property type="entry name" value="Ribonuclease H-like"/>
    <property type="match status" value="1"/>
</dbReference>
<dbReference type="PROSITE" id="PS50822">
    <property type="entry name" value="PIWI"/>
    <property type="match status" value="1"/>
</dbReference>
<dbReference type="PROSITE" id="PS50821">
    <property type="entry name" value="PAZ"/>
    <property type="match status" value="1"/>
</dbReference>
<dbReference type="GO" id="GO:0051607">
    <property type="term" value="P:defense response to virus"/>
    <property type="evidence" value="ECO:0007669"/>
    <property type="project" value="UniProtKB-ARBA"/>
</dbReference>
<protein>
    <recommendedName>
        <fullName evidence="10">Protein argonaute 2-like</fullName>
    </recommendedName>
</protein>
<feature type="compositionally biased region" description="Basic and acidic residues" evidence="5">
    <location>
        <begin position="100"/>
        <end position="110"/>
    </location>
</feature>
<feature type="compositionally biased region" description="Basic and acidic residues" evidence="5">
    <location>
        <begin position="52"/>
        <end position="61"/>
    </location>
</feature>
<dbReference type="InterPro" id="IPR003165">
    <property type="entry name" value="Piwi"/>
</dbReference>
<organism evidence="8 9">
    <name type="scientific">Acacia crassicarpa</name>
    <name type="common">northern wattle</name>
    <dbReference type="NCBI Taxonomy" id="499986"/>
    <lineage>
        <taxon>Eukaryota</taxon>
        <taxon>Viridiplantae</taxon>
        <taxon>Streptophyta</taxon>
        <taxon>Embryophyta</taxon>
        <taxon>Tracheophyta</taxon>
        <taxon>Spermatophyta</taxon>
        <taxon>Magnoliopsida</taxon>
        <taxon>eudicotyledons</taxon>
        <taxon>Gunneridae</taxon>
        <taxon>Pentapetalae</taxon>
        <taxon>rosids</taxon>
        <taxon>fabids</taxon>
        <taxon>Fabales</taxon>
        <taxon>Fabaceae</taxon>
        <taxon>Caesalpinioideae</taxon>
        <taxon>mimosoid clade</taxon>
        <taxon>Acacieae</taxon>
        <taxon>Acacia</taxon>
    </lineage>
</organism>
<evidence type="ECO:0000313" key="9">
    <source>
        <dbReference type="Proteomes" id="UP001293593"/>
    </source>
</evidence>
<dbReference type="InterPro" id="IPR036397">
    <property type="entry name" value="RNaseH_sf"/>
</dbReference>
<evidence type="ECO:0000256" key="3">
    <source>
        <dbReference type="ARBA" id="ARBA00023158"/>
    </source>
</evidence>
<comment type="caution">
    <text evidence="8">The sequence shown here is derived from an EMBL/GenBank/DDBJ whole genome shotgun (WGS) entry which is preliminary data.</text>
</comment>
<evidence type="ECO:0008006" key="10">
    <source>
        <dbReference type="Google" id="ProtNLM"/>
    </source>
</evidence>
<dbReference type="CDD" id="cd04657">
    <property type="entry name" value="Piwi_ago-like"/>
    <property type="match status" value="1"/>
</dbReference>
<comment type="similarity">
    <text evidence="1">Belongs to the argonaute family. Ago subfamily.</text>
</comment>
<dbReference type="Pfam" id="PF16486">
    <property type="entry name" value="ArgoN"/>
    <property type="match status" value="1"/>
</dbReference>
<dbReference type="Gene3D" id="2.170.260.10">
    <property type="entry name" value="paz domain"/>
    <property type="match status" value="1"/>
</dbReference>
<dbReference type="Pfam" id="PF08699">
    <property type="entry name" value="ArgoL1"/>
    <property type="match status" value="1"/>
</dbReference>
<keyword evidence="2" id="KW-0678">Repressor</keyword>
<dbReference type="GO" id="GO:1990904">
    <property type="term" value="C:ribonucleoprotein complex"/>
    <property type="evidence" value="ECO:0007669"/>
    <property type="project" value="UniProtKB-KW"/>
</dbReference>